<feature type="compositionally biased region" description="Polar residues" evidence="1">
    <location>
        <begin position="237"/>
        <end position="249"/>
    </location>
</feature>
<comment type="caution">
    <text evidence="2">The sequence shown here is derived from an EMBL/GenBank/DDBJ whole genome shotgun (WGS) entry which is preliminary data.</text>
</comment>
<feature type="compositionally biased region" description="Polar residues" evidence="1">
    <location>
        <begin position="48"/>
        <end position="61"/>
    </location>
</feature>
<evidence type="ECO:0000313" key="3">
    <source>
        <dbReference type="Proteomes" id="UP000886653"/>
    </source>
</evidence>
<dbReference type="OrthoDB" id="2498953at2759"/>
<dbReference type="Proteomes" id="UP000886653">
    <property type="component" value="Unassembled WGS sequence"/>
</dbReference>
<proteinExistence type="predicted"/>
<feature type="region of interest" description="Disordered" evidence="1">
    <location>
        <begin position="223"/>
        <end position="249"/>
    </location>
</feature>
<feature type="compositionally biased region" description="Low complexity" evidence="1">
    <location>
        <begin position="15"/>
        <end position="43"/>
    </location>
</feature>
<dbReference type="AlphaFoldDB" id="A0A9P6NB82"/>
<feature type="region of interest" description="Disordered" evidence="1">
    <location>
        <begin position="1"/>
        <end position="61"/>
    </location>
</feature>
<sequence>MKRRRSASPSATILKNSSSNKRSRSRSLTSISSHSISSTSSSTEHNKNSPTQDTPKQSNHNQQEIILNPLIKSALHRYHTTEKESKDYRDTISQLSYDFSKNLSRSLMIWEKIRLNRIDHRHQIKDESNHKILDSTSSTFTLWPLKLNSYPKPDWTLDEELEGLALKFNQLNVQINLQNDDDHLSDLDQNEDEVMNLVKQTKDLLENLLIQLYKIVTPTIKKKRQRSQKSSKDVETNKNPSPELDSNSNTILDPGLKWYDVLNVATELGIDQEILKRTEDRLKVIYQLEPQADSEQIPNLTSSSLTRIDSSL</sequence>
<dbReference type="EMBL" id="MU167320">
    <property type="protein sequence ID" value="KAG0143396.1"/>
    <property type="molecule type" value="Genomic_DNA"/>
</dbReference>
<evidence type="ECO:0000313" key="2">
    <source>
        <dbReference type="EMBL" id="KAG0143396.1"/>
    </source>
</evidence>
<name>A0A9P6NB82_9BASI</name>
<organism evidence="2 3">
    <name type="scientific">Cronartium quercuum f. sp. fusiforme G11</name>
    <dbReference type="NCBI Taxonomy" id="708437"/>
    <lineage>
        <taxon>Eukaryota</taxon>
        <taxon>Fungi</taxon>
        <taxon>Dikarya</taxon>
        <taxon>Basidiomycota</taxon>
        <taxon>Pucciniomycotina</taxon>
        <taxon>Pucciniomycetes</taxon>
        <taxon>Pucciniales</taxon>
        <taxon>Coleosporiaceae</taxon>
        <taxon>Cronartium</taxon>
    </lineage>
</organism>
<protein>
    <submittedName>
        <fullName evidence="2">Uncharacterized protein</fullName>
    </submittedName>
</protein>
<accession>A0A9P6NB82</accession>
<gene>
    <name evidence="2" type="ORF">CROQUDRAFT_96349</name>
</gene>
<keyword evidence="3" id="KW-1185">Reference proteome</keyword>
<evidence type="ECO:0000256" key="1">
    <source>
        <dbReference type="SAM" id="MobiDB-lite"/>
    </source>
</evidence>
<reference evidence="2" key="1">
    <citation type="submission" date="2013-11" db="EMBL/GenBank/DDBJ databases">
        <title>Genome sequence of the fusiform rust pathogen reveals effectors for host alternation and coevolution with pine.</title>
        <authorList>
            <consortium name="DOE Joint Genome Institute"/>
            <person name="Smith K."/>
            <person name="Pendleton A."/>
            <person name="Kubisiak T."/>
            <person name="Anderson C."/>
            <person name="Salamov A."/>
            <person name="Aerts A."/>
            <person name="Riley R."/>
            <person name="Clum A."/>
            <person name="Lindquist E."/>
            <person name="Ence D."/>
            <person name="Campbell M."/>
            <person name="Kronenberg Z."/>
            <person name="Feau N."/>
            <person name="Dhillon B."/>
            <person name="Hamelin R."/>
            <person name="Burleigh J."/>
            <person name="Smith J."/>
            <person name="Yandell M."/>
            <person name="Nelson C."/>
            <person name="Grigoriev I."/>
            <person name="Davis J."/>
        </authorList>
    </citation>
    <scope>NUCLEOTIDE SEQUENCE</scope>
    <source>
        <strain evidence="2">G11</strain>
    </source>
</reference>